<evidence type="ECO:0000313" key="9">
    <source>
        <dbReference type="EMBL" id="ADB14756.1"/>
    </source>
</evidence>
<feature type="domain" description="SSD" evidence="8">
    <location>
        <begin position="384"/>
        <end position="499"/>
    </location>
</feature>
<sequence precursor="true">MEKPTFFARRSILILMIVFFLVPFALRGARLAIQGMKNDIKDWLPAEFQETAELDWFRKYFMSEQFIVVSWEDCHGDADDERFKLFVAKLMPELPPSQQPAEPAEGEEPTVEQVAAEVAADEEAVRNPTRMLERADFIGDQLGLYIPGGAEEFNNWGELNEKWLKGLKTLETTNNNECWYYITPEGDLYRWEGVDAPVATLGRWLYRSLVTKKTEGTLVYSFGKTDGPWYYENPKRLRAQLFKSLTTGPDVLESLTRDGGELAGDEEEAMRRLAGNLFGPDGKQTCLTLTLTPAAKRNLHLAIGRGLLGKPRGQLFEIAQQSNISEAELRLGGPPVDNVAIDEEGSITLFRLVGYTAILGITLSLICFRSITATVMIFFIGGISAVMCLAFVWWLGSSVDAIMMSMPALVYVLGLSGAAHIMNYYQEAIDEHGYEGACERAIAHGWKPALMCNITTAIGLVSLYTSELIPIQKFGIYSAIGVMATLLVLFTYLPAALYIWPQKQRKKLASGAAEPSKLDSYLTSFWQSFGGFIIRYHNTVAVLCVLVIIGVGYGLTEMRTSVNLLRMFHSEAKIIKDYEWLEANLGRLVPMEVVVKIPKDQQRAPLDDLKGVANEQVQLPFLDRMELAYRVQRTIESEFGDDGQGILGTAISAATFVRPLPQASGSALSARGTIGGRLEAHRGDFLKTDYLKVDDSDNSELWRVSLRLSATDSVDYGAFVTDLKSAVEPVLSAQRYRDNIMQSIIVDREGGRTAGARVLLLGATIPPPAKKAQAAEEEEIDPTELSSADRAEMEAAKAAASAKATLAADSPKKANAKASIKTDHHVDQTAIFSRTLRDMLVGARLRVNMADTLAPAELEKALADCDVVVLVGSDKTYPLDAINQSGKRMIDAREHQFAGMDIATMVAKGDVPRATSAIYTGVVPIVYKAQRSLLDSLIESTFWSVLTISPLMMFLARAIDTTSTLTIIKTTITSIGAGGVAMLPNVLPVVMVFGGMGWLGIEVDVGSMMTASIALGVAVDDTIHYLNWFREELDKQGDRKLAILAAYKHCATPTLQAATISGLGLSVFAASTFTPTQRFGYLMLTILWLGVVAELIFFPALLAGPLGAFFQPRKYKKKDEGSTGPSTAASPLKLKSLEKSEEELDAVVTPAIAKLSVYKEVDPPASMLAEESKPINSLDTPVADPSSALDDEESVVPPSKSAILRSLRHDPSHRNRKR</sequence>
<gene>
    <name evidence="9" type="ordered locus">Psta_0059</name>
</gene>
<evidence type="ECO:0000256" key="1">
    <source>
        <dbReference type="ARBA" id="ARBA00004651"/>
    </source>
</evidence>
<feature type="transmembrane region" description="Helical" evidence="7">
    <location>
        <begin position="476"/>
        <end position="500"/>
    </location>
</feature>
<dbReference type="eggNOG" id="COG1033">
    <property type="taxonomic scope" value="Bacteria"/>
</dbReference>
<evidence type="ECO:0000256" key="2">
    <source>
        <dbReference type="ARBA" id="ARBA00022475"/>
    </source>
</evidence>
<feature type="transmembrane region" description="Helical" evidence="7">
    <location>
        <begin position="536"/>
        <end position="555"/>
    </location>
</feature>
<dbReference type="PANTHER" id="PTHR33406:SF12">
    <property type="entry name" value="BLR2997 PROTEIN"/>
    <property type="match status" value="1"/>
</dbReference>
<feature type="transmembrane region" description="Helical" evidence="7">
    <location>
        <begin position="1050"/>
        <end position="1073"/>
    </location>
</feature>
<dbReference type="InterPro" id="IPR004869">
    <property type="entry name" value="MMPL_dom"/>
</dbReference>
<dbReference type="Gene3D" id="1.20.1640.10">
    <property type="entry name" value="Multidrug efflux transporter AcrB transmembrane domain"/>
    <property type="match status" value="2"/>
</dbReference>
<keyword evidence="4 7" id="KW-1133">Transmembrane helix</keyword>
<dbReference type="OrthoDB" id="2112773at2"/>
<feature type="transmembrane region" description="Helical" evidence="7">
    <location>
        <begin position="941"/>
        <end position="959"/>
    </location>
</feature>
<feature type="region of interest" description="Disordered" evidence="6">
    <location>
        <begin position="1169"/>
        <end position="1218"/>
    </location>
</feature>
<name>D2R088_PIRSD</name>
<feature type="transmembrane region" description="Helical" evidence="7">
    <location>
        <begin position="1007"/>
        <end position="1029"/>
    </location>
</feature>
<comment type="subcellular location">
    <subcellularLocation>
        <location evidence="1">Cell membrane</location>
        <topology evidence="1">Multi-pass membrane protein</topology>
    </subcellularLocation>
</comment>
<evidence type="ECO:0000256" key="4">
    <source>
        <dbReference type="ARBA" id="ARBA00022989"/>
    </source>
</evidence>
<evidence type="ECO:0000313" key="10">
    <source>
        <dbReference type="Proteomes" id="UP000001887"/>
    </source>
</evidence>
<dbReference type="Pfam" id="PF03176">
    <property type="entry name" value="MMPL"/>
    <property type="match status" value="1"/>
</dbReference>
<dbReference type="InterPro" id="IPR050545">
    <property type="entry name" value="Mycobact_MmpL"/>
</dbReference>
<feature type="transmembrane region" description="Helical" evidence="7">
    <location>
        <begin position="349"/>
        <end position="368"/>
    </location>
</feature>
<evidence type="ECO:0000256" key="6">
    <source>
        <dbReference type="SAM" id="MobiDB-lite"/>
    </source>
</evidence>
<keyword evidence="3 7" id="KW-0812">Transmembrane</keyword>
<dbReference type="HOGENOM" id="CLU_009844_0_0_0"/>
<evidence type="ECO:0000256" key="7">
    <source>
        <dbReference type="SAM" id="Phobius"/>
    </source>
</evidence>
<evidence type="ECO:0000256" key="5">
    <source>
        <dbReference type="ARBA" id="ARBA00023136"/>
    </source>
</evidence>
<keyword evidence="5 7" id="KW-0472">Membrane</keyword>
<feature type="transmembrane region" description="Helical" evidence="7">
    <location>
        <begin position="446"/>
        <end position="464"/>
    </location>
</feature>
<keyword evidence="2" id="KW-1003">Cell membrane</keyword>
<dbReference type="SUPFAM" id="SSF82866">
    <property type="entry name" value="Multidrug efflux transporter AcrB transmembrane domain"/>
    <property type="match status" value="2"/>
</dbReference>
<feature type="transmembrane region" description="Helical" evidence="7">
    <location>
        <begin position="375"/>
        <end position="395"/>
    </location>
</feature>
<evidence type="ECO:0000259" key="8">
    <source>
        <dbReference type="PROSITE" id="PS50156"/>
    </source>
</evidence>
<dbReference type="PANTHER" id="PTHR33406">
    <property type="entry name" value="MEMBRANE PROTEIN MJ1562-RELATED"/>
    <property type="match status" value="1"/>
</dbReference>
<organism evidence="9 10">
    <name type="scientific">Pirellula staleyi (strain ATCC 27377 / DSM 6068 / ICPB 4128)</name>
    <name type="common">Pirella staleyi</name>
    <dbReference type="NCBI Taxonomy" id="530564"/>
    <lineage>
        <taxon>Bacteria</taxon>
        <taxon>Pseudomonadati</taxon>
        <taxon>Planctomycetota</taxon>
        <taxon>Planctomycetia</taxon>
        <taxon>Pirellulales</taxon>
        <taxon>Pirellulaceae</taxon>
        <taxon>Pirellula</taxon>
    </lineage>
</organism>
<dbReference type="InterPro" id="IPR000731">
    <property type="entry name" value="SSD"/>
</dbReference>
<feature type="transmembrane region" description="Helical" evidence="7">
    <location>
        <begin position="1079"/>
        <end position="1110"/>
    </location>
</feature>
<proteinExistence type="predicted"/>
<dbReference type="EMBL" id="CP001848">
    <property type="protein sequence ID" value="ADB14756.1"/>
    <property type="molecule type" value="Genomic_DNA"/>
</dbReference>
<dbReference type="PROSITE" id="PS50156">
    <property type="entry name" value="SSD"/>
    <property type="match status" value="1"/>
</dbReference>
<protein>
    <submittedName>
        <fullName evidence="9">Exporter of the RND superfamily protein-like protein</fullName>
    </submittedName>
</protein>
<feature type="compositionally biased region" description="Basic and acidic residues" evidence="6">
    <location>
        <begin position="1207"/>
        <end position="1218"/>
    </location>
</feature>
<accession>D2R088</accession>
<feature type="transmembrane region" description="Helical" evidence="7">
    <location>
        <begin position="980"/>
        <end position="1001"/>
    </location>
</feature>
<keyword evidence="10" id="KW-1185">Reference proteome</keyword>
<dbReference type="GO" id="GO:0005886">
    <property type="term" value="C:plasma membrane"/>
    <property type="evidence" value="ECO:0007669"/>
    <property type="project" value="UniProtKB-SubCell"/>
</dbReference>
<feature type="region of interest" description="Disordered" evidence="6">
    <location>
        <begin position="768"/>
        <end position="794"/>
    </location>
</feature>
<dbReference type="Proteomes" id="UP000001887">
    <property type="component" value="Chromosome"/>
</dbReference>
<dbReference type="KEGG" id="psl:Psta_0059"/>
<evidence type="ECO:0000256" key="3">
    <source>
        <dbReference type="ARBA" id="ARBA00022692"/>
    </source>
</evidence>
<feature type="transmembrane region" description="Helical" evidence="7">
    <location>
        <begin position="401"/>
        <end position="425"/>
    </location>
</feature>
<dbReference type="AlphaFoldDB" id="D2R088"/>
<reference evidence="9 10" key="1">
    <citation type="journal article" date="2009" name="Stand. Genomic Sci.">
        <title>Complete genome sequence of Pirellula staleyi type strain (ATCC 27377).</title>
        <authorList>
            <person name="Clum A."/>
            <person name="Tindall B.J."/>
            <person name="Sikorski J."/>
            <person name="Ivanova N."/>
            <person name="Mavrommatis K."/>
            <person name="Lucas S."/>
            <person name="Glavina del Rio T."/>
            <person name="Nolan M."/>
            <person name="Chen F."/>
            <person name="Tice H."/>
            <person name="Pitluck S."/>
            <person name="Cheng J.F."/>
            <person name="Chertkov O."/>
            <person name="Brettin T."/>
            <person name="Han C."/>
            <person name="Detter J.C."/>
            <person name="Kuske C."/>
            <person name="Bruce D."/>
            <person name="Goodwin L."/>
            <person name="Ovchinikova G."/>
            <person name="Pati A."/>
            <person name="Mikhailova N."/>
            <person name="Chen A."/>
            <person name="Palaniappan K."/>
            <person name="Land M."/>
            <person name="Hauser L."/>
            <person name="Chang Y.J."/>
            <person name="Jeffries C.D."/>
            <person name="Chain P."/>
            <person name="Rohde M."/>
            <person name="Goker M."/>
            <person name="Bristow J."/>
            <person name="Eisen J.A."/>
            <person name="Markowitz V."/>
            <person name="Hugenholtz P."/>
            <person name="Kyrpides N.C."/>
            <person name="Klenk H.P."/>
            <person name="Lapidus A."/>
        </authorList>
    </citation>
    <scope>NUCLEOTIDE SEQUENCE [LARGE SCALE GENOMIC DNA]</scope>
    <source>
        <strain evidence="10">ATCC 27377 / DSM 6068 / ICPB 4128</strain>
    </source>
</reference>
<dbReference type="STRING" id="530564.Psta_0059"/>